<dbReference type="GeneID" id="24566219"/>
<dbReference type="AlphaFoldDB" id="A0A061DAU3"/>
<dbReference type="STRING" id="5866.A0A061DAU3"/>
<keyword evidence="3" id="KW-0255">Endonuclease</keyword>
<dbReference type="OMA" id="YLHCIGT"/>
<accession>A0A061DAU3</accession>
<organism evidence="3 4">
    <name type="scientific">Babesia bigemina</name>
    <dbReference type="NCBI Taxonomy" id="5866"/>
    <lineage>
        <taxon>Eukaryota</taxon>
        <taxon>Sar</taxon>
        <taxon>Alveolata</taxon>
        <taxon>Apicomplexa</taxon>
        <taxon>Aconoidasida</taxon>
        <taxon>Piroplasmida</taxon>
        <taxon>Babesiidae</taxon>
        <taxon>Babesia</taxon>
    </lineage>
</organism>
<dbReference type="GO" id="GO:0004519">
    <property type="term" value="F:endonuclease activity"/>
    <property type="evidence" value="ECO:0007669"/>
    <property type="project" value="UniProtKB-KW"/>
</dbReference>
<dbReference type="InterPro" id="IPR036691">
    <property type="entry name" value="Endo/exonu/phosph_ase_sf"/>
</dbReference>
<feature type="domain" description="Endonuclease/exonuclease/phosphatase" evidence="2">
    <location>
        <begin position="10"/>
        <end position="279"/>
    </location>
</feature>
<dbReference type="OrthoDB" id="40902at2759"/>
<dbReference type="Proteomes" id="UP000033188">
    <property type="component" value="Chromosome 4"/>
</dbReference>
<keyword evidence="3" id="KW-0269">Exonuclease</keyword>
<evidence type="ECO:0000259" key="2">
    <source>
        <dbReference type="Pfam" id="PF03372"/>
    </source>
</evidence>
<dbReference type="InterPro" id="IPR005135">
    <property type="entry name" value="Endo/exonuclease/phosphatase"/>
</dbReference>
<proteinExistence type="inferred from homology"/>
<dbReference type="GO" id="GO:0004527">
    <property type="term" value="F:exonuclease activity"/>
    <property type="evidence" value="ECO:0007669"/>
    <property type="project" value="UniProtKB-KW"/>
</dbReference>
<name>A0A061DAU3_BABBI</name>
<dbReference type="SUPFAM" id="SSF56219">
    <property type="entry name" value="DNase I-like"/>
    <property type="match status" value="1"/>
</dbReference>
<protein>
    <submittedName>
        <fullName evidence="3">Endonuclease/exonuclease/phosphatase family protein, putative</fullName>
    </submittedName>
</protein>
<dbReference type="InterPro" id="IPR038772">
    <property type="entry name" value="Sph/SMPD2-like"/>
</dbReference>
<evidence type="ECO:0000313" key="3">
    <source>
        <dbReference type="EMBL" id="CDR97678.1"/>
    </source>
</evidence>
<comment type="similarity">
    <text evidence="1">Belongs to the neutral sphingomyelinase family.</text>
</comment>
<dbReference type="RefSeq" id="XP_012769864.1">
    <property type="nucleotide sequence ID" value="XM_012914410.1"/>
</dbReference>
<dbReference type="PANTHER" id="PTHR16320:SF23">
    <property type="entry name" value="SPHINGOMYELINASE C 1"/>
    <property type="match status" value="1"/>
</dbReference>
<keyword evidence="4" id="KW-1185">Reference proteome</keyword>
<dbReference type="Gene3D" id="3.60.10.10">
    <property type="entry name" value="Endonuclease/exonuclease/phosphatase"/>
    <property type="match status" value="1"/>
</dbReference>
<evidence type="ECO:0000313" key="4">
    <source>
        <dbReference type="Proteomes" id="UP000033188"/>
    </source>
</evidence>
<dbReference type="VEuPathDB" id="PiroplasmaDB:BBBOND_0401700"/>
<sequence>MAQLVPVTLMSYNVQGIPSFLLPIADLDSRISAIAQYVSHVVRRYNVDVLVCQEMFSYTLYNEVKKALKDYMGLDSGILPNPFTKSGWKGFWDRVLRTVNIIGSGVIIFSKHPILNREKLLYSDGVYTDVYAAKGAVATRISVNNRLIDVVGTHLQTFREKMAHTVRVAQMAELREWMGTLFGRKGRLNPRRNGEEGVPIVLLGDLNCCIKNQHDKFWEVFSAFRGELETAFGFEGIQPTFSTRINDFCRYQQRPDEYDDVYDYIFKPPQVEVLQPQTVVRDSLKEPIYVGGSSISSCLSKPQPIHHASDHQPIFAILKI</sequence>
<dbReference type="KEGG" id="bbig:BBBOND_0401700"/>
<gene>
    <name evidence="3" type="ORF">BBBOND_0401700</name>
</gene>
<keyword evidence="3" id="KW-0378">Hydrolase</keyword>
<dbReference type="EMBL" id="LK391710">
    <property type="protein sequence ID" value="CDR97678.1"/>
    <property type="molecule type" value="Genomic_DNA"/>
</dbReference>
<reference evidence="4" key="1">
    <citation type="journal article" date="2014" name="Nucleic Acids Res.">
        <title>The evolutionary dynamics of variant antigen genes in Babesia reveal a history of genomic innovation underlying host-parasite interaction.</title>
        <authorList>
            <person name="Jackson A.P."/>
            <person name="Otto T.D."/>
            <person name="Darby A."/>
            <person name="Ramaprasad A."/>
            <person name="Xia D."/>
            <person name="Echaide I.E."/>
            <person name="Farber M."/>
            <person name="Gahlot S."/>
            <person name="Gamble J."/>
            <person name="Gupta D."/>
            <person name="Gupta Y."/>
            <person name="Jackson L."/>
            <person name="Malandrin L."/>
            <person name="Malas T.B."/>
            <person name="Moussa E."/>
            <person name="Nair M."/>
            <person name="Reid A.J."/>
            <person name="Sanders M."/>
            <person name="Sharma J."/>
            <person name="Tracey A."/>
            <person name="Quail M.A."/>
            <person name="Weir W."/>
            <person name="Wastling J.M."/>
            <person name="Hall N."/>
            <person name="Willadsen P."/>
            <person name="Lingelbach K."/>
            <person name="Shiels B."/>
            <person name="Tait A."/>
            <person name="Berriman M."/>
            <person name="Allred D.R."/>
            <person name="Pain A."/>
        </authorList>
    </citation>
    <scope>NUCLEOTIDE SEQUENCE [LARGE SCALE GENOMIC DNA]</scope>
    <source>
        <strain evidence="4">Bond</strain>
    </source>
</reference>
<dbReference type="Pfam" id="PF03372">
    <property type="entry name" value="Exo_endo_phos"/>
    <property type="match status" value="1"/>
</dbReference>
<dbReference type="PANTHER" id="PTHR16320">
    <property type="entry name" value="SPHINGOMYELINASE FAMILY MEMBER"/>
    <property type="match status" value="1"/>
</dbReference>
<keyword evidence="3" id="KW-0540">Nuclease</keyword>
<dbReference type="GO" id="GO:0004767">
    <property type="term" value="F:sphingomyelin phosphodiesterase activity"/>
    <property type="evidence" value="ECO:0007669"/>
    <property type="project" value="InterPro"/>
</dbReference>
<evidence type="ECO:0000256" key="1">
    <source>
        <dbReference type="ARBA" id="ARBA00006335"/>
    </source>
</evidence>